<evidence type="ECO:0000313" key="3">
    <source>
        <dbReference type="Proteomes" id="UP000253507"/>
    </source>
</evidence>
<evidence type="ECO:0000256" key="1">
    <source>
        <dbReference type="SAM" id="MobiDB-lite"/>
    </source>
</evidence>
<feature type="region of interest" description="Disordered" evidence="1">
    <location>
        <begin position="1"/>
        <end position="100"/>
    </location>
</feature>
<sequence length="150" mass="15926">MSSKSRLPGGAWHARSRRCRRSPLPPGLGFARPGRCPHAGTPSSALRAHAPDTARPALRADAATGKTLPRGAEPPPRPRAPQRKKGKTMGARGGAPRRRGLSLFGCIMGAAHSRGRRRRGGLVNSAQWTPPSRTPWSVRFSMAGTASTRG</sequence>
<dbReference type="AlphaFoldDB" id="A0A367EFW7"/>
<keyword evidence="3" id="KW-1185">Reference proteome</keyword>
<dbReference type="EMBL" id="QOIM01000038">
    <property type="protein sequence ID" value="RCG16612.1"/>
    <property type="molecule type" value="Genomic_DNA"/>
</dbReference>
<reference evidence="2 3" key="1">
    <citation type="submission" date="2018-06" db="EMBL/GenBank/DDBJ databases">
        <title>Streptomyces reniochalinae sp. nov. and Streptomyces diacarnus sp. nov. from marine sponges.</title>
        <authorList>
            <person name="Li L."/>
        </authorList>
    </citation>
    <scope>NUCLEOTIDE SEQUENCE [LARGE SCALE GENOMIC DNA]</scope>
    <source>
        <strain evidence="2 3">LHW50302</strain>
    </source>
</reference>
<name>A0A367EFW7_9ACTN</name>
<organism evidence="2 3">
    <name type="scientific">Streptomyces reniochalinae</name>
    <dbReference type="NCBI Taxonomy" id="2250578"/>
    <lineage>
        <taxon>Bacteria</taxon>
        <taxon>Bacillati</taxon>
        <taxon>Actinomycetota</taxon>
        <taxon>Actinomycetes</taxon>
        <taxon>Kitasatosporales</taxon>
        <taxon>Streptomycetaceae</taxon>
        <taxon>Streptomyces</taxon>
    </lineage>
</organism>
<feature type="compositionally biased region" description="Polar residues" evidence="1">
    <location>
        <begin position="124"/>
        <end position="135"/>
    </location>
</feature>
<feature type="region of interest" description="Disordered" evidence="1">
    <location>
        <begin position="113"/>
        <end position="150"/>
    </location>
</feature>
<accession>A0A367EFW7</accession>
<dbReference type="OrthoDB" id="4327180at2"/>
<comment type="caution">
    <text evidence="2">The sequence shown here is derived from an EMBL/GenBank/DDBJ whole genome shotgun (WGS) entry which is preliminary data.</text>
</comment>
<evidence type="ECO:0000313" key="2">
    <source>
        <dbReference type="EMBL" id="RCG16612.1"/>
    </source>
</evidence>
<gene>
    <name evidence="2" type="ORF">DQ392_21065</name>
</gene>
<protein>
    <submittedName>
        <fullName evidence="2">Uncharacterized protein</fullName>
    </submittedName>
</protein>
<proteinExistence type="predicted"/>
<dbReference type="Proteomes" id="UP000253507">
    <property type="component" value="Unassembled WGS sequence"/>
</dbReference>